<evidence type="ECO:0000313" key="2">
    <source>
        <dbReference type="EMBL" id="MCP2274441.1"/>
    </source>
</evidence>
<organism evidence="2 3">
    <name type="scientific">Actinokineospora diospyrosa</name>
    <dbReference type="NCBI Taxonomy" id="103728"/>
    <lineage>
        <taxon>Bacteria</taxon>
        <taxon>Bacillati</taxon>
        <taxon>Actinomycetota</taxon>
        <taxon>Actinomycetes</taxon>
        <taxon>Pseudonocardiales</taxon>
        <taxon>Pseudonocardiaceae</taxon>
        <taxon>Actinokineospora</taxon>
    </lineage>
</organism>
<reference evidence="2 3" key="1">
    <citation type="submission" date="2022-06" db="EMBL/GenBank/DDBJ databases">
        <title>Genomic Encyclopedia of Archaeal and Bacterial Type Strains, Phase II (KMG-II): from individual species to whole genera.</title>
        <authorList>
            <person name="Goeker M."/>
        </authorList>
    </citation>
    <scope>NUCLEOTIDE SEQUENCE [LARGE SCALE GENOMIC DNA]</scope>
    <source>
        <strain evidence="2 3">DSM 44255</strain>
    </source>
</reference>
<feature type="compositionally biased region" description="Basic and acidic residues" evidence="1">
    <location>
        <begin position="258"/>
        <end position="267"/>
    </location>
</feature>
<dbReference type="Proteomes" id="UP001205185">
    <property type="component" value="Unassembled WGS sequence"/>
</dbReference>
<protein>
    <submittedName>
        <fullName evidence="2">Uncharacterized protein</fullName>
    </submittedName>
</protein>
<proteinExistence type="predicted"/>
<feature type="region of interest" description="Disordered" evidence="1">
    <location>
        <begin position="228"/>
        <end position="283"/>
    </location>
</feature>
<evidence type="ECO:0000313" key="3">
    <source>
        <dbReference type="Proteomes" id="UP001205185"/>
    </source>
</evidence>
<feature type="region of interest" description="Disordered" evidence="1">
    <location>
        <begin position="138"/>
        <end position="169"/>
    </location>
</feature>
<accession>A0ABT1IQL3</accession>
<feature type="region of interest" description="Disordered" evidence="1">
    <location>
        <begin position="1"/>
        <end position="65"/>
    </location>
</feature>
<comment type="caution">
    <text evidence="2">The sequence shown here is derived from an EMBL/GenBank/DDBJ whole genome shotgun (WGS) entry which is preliminary data.</text>
</comment>
<name>A0ABT1IQL3_9PSEU</name>
<gene>
    <name evidence="2" type="ORF">LV75_006976</name>
</gene>
<evidence type="ECO:0000256" key="1">
    <source>
        <dbReference type="SAM" id="MobiDB-lite"/>
    </source>
</evidence>
<keyword evidence="3" id="KW-1185">Reference proteome</keyword>
<feature type="compositionally biased region" description="Pro residues" evidence="1">
    <location>
        <begin position="12"/>
        <end position="24"/>
    </location>
</feature>
<dbReference type="EMBL" id="JAMTCO010000026">
    <property type="protein sequence ID" value="MCP2274441.1"/>
    <property type="molecule type" value="Genomic_DNA"/>
</dbReference>
<sequence>MLKTAGCRPAPCTCPSPPSQPRQPGPLDARKLPVPEAADAVPSIRVRPQPTQTQSLAPRTPPCQPASAHLLSTWTLGLGGAIPASSGPAPTHLANPWTLGPAGCQPGCRQVRPNPPDQPLDTRKIRCHLSPFSAALPAQRVDSRTRRCQPAPRQVRLSPLPSPAQSESLVPGARWGGPVLCGGTAPVAFPRGRASLWAPALRFCVGCRRGPAQNRSTPSSFYALSRIGRRGRRQATRPSTGAEGGGPKFLPRIPNHGLRQDQPDRKPPNTQRVIQSVRRSRAQ</sequence>